<name>T0S1H9_SAPDV</name>
<sequence>MGQFKKAAGTKAKSVAPSPQQLEKEVLTHHAKTVYFNGLWKDFLTKACAMVGGVSGYHAFSLFSGAGYSLQFNLAFELLSLVTSISCVFFLHRLYKPLLLFKLGFSLMLIQLCWFGAQVYNLRVHNVKGELDNDQTPMGTICFLFCWASDRYMLRNEATAQKATAEVSQIAKKLQ</sequence>
<keyword evidence="1" id="KW-0812">Transmembrane</keyword>
<protein>
    <submittedName>
        <fullName evidence="2">Uncharacterized protein</fullName>
    </submittedName>
</protein>
<keyword evidence="1" id="KW-0472">Membrane</keyword>
<dbReference type="VEuPathDB" id="FungiDB:SDRG_03836"/>
<feature type="transmembrane region" description="Helical" evidence="1">
    <location>
        <begin position="70"/>
        <end position="91"/>
    </location>
</feature>
<evidence type="ECO:0000256" key="1">
    <source>
        <dbReference type="SAM" id="Phobius"/>
    </source>
</evidence>
<feature type="transmembrane region" description="Helical" evidence="1">
    <location>
        <begin position="98"/>
        <end position="117"/>
    </location>
</feature>
<dbReference type="OrthoDB" id="60372at2759"/>
<evidence type="ECO:0000313" key="2">
    <source>
        <dbReference type="EMBL" id="EQC38878.1"/>
    </source>
</evidence>
<accession>T0S1H9</accession>
<dbReference type="eggNOG" id="ENOG502S36Q">
    <property type="taxonomic scope" value="Eukaryota"/>
</dbReference>
<dbReference type="EMBL" id="JH767140">
    <property type="protein sequence ID" value="EQC38878.1"/>
    <property type="molecule type" value="Genomic_DNA"/>
</dbReference>
<dbReference type="Proteomes" id="UP000030762">
    <property type="component" value="Unassembled WGS sequence"/>
</dbReference>
<dbReference type="OMA" id="MGTICFL"/>
<organism evidence="2 3">
    <name type="scientific">Saprolegnia diclina (strain VS20)</name>
    <dbReference type="NCBI Taxonomy" id="1156394"/>
    <lineage>
        <taxon>Eukaryota</taxon>
        <taxon>Sar</taxon>
        <taxon>Stramenopiles</taxon>
        <taxon>Oomycota</taxon>
        <taxon>Saprolegniomycetes</taxon>
        <taxon>Saprolegniales</taxon>
        <taxon>Saprolegniaceae</taxon>
        <taxon>Saprolegnia</taxon>
    </lineage>
</organism>
<dbReference type="InParanoid" id="T0S1H9"/>
<keyword evidence="3" id="KW-1185">Reference proteome</keyword>
<gene>
    <name evidence="2" type="ORF">SDRG_03836</name>
</gene>
<dbReference type="GeneID" id="19944563"/>
<dbReference type="AlphaFoldDB" id="T0S1H9"/>
<keyword evidence="1" id="KW-1133">Transmembrane helix</keyword>
<dbReference type="RefSeq" id="XP_008607702.1">
    <property type="nucleotide sequence ID" value="XM_008609480.1"/>
</dbReference>
<proteinExistence type="predicted"/>
<reference evidence="2 3" key="1">
    <citation type="submission" date="2012-04" db="EMBL/GenBank/DDBJ databases">
        <title>The Genome Sequence of Saprolegnia declina VS20.</title>
        <authorList>
            <consortium name="The Broad Institute Genome Sequencing Platform"/>
            <person name="Russ C."/>
            <person name="Nusbaum C."/>
            <person name="Tyler B."/>
            <person name="van West P."/>
            <person name="Dieguez-Uribeondo J."/>
            <person name="de Bruijn I."/>
            <person name="Tripathy S."/>
            <person name="Jiang R."/>
            <person name="Young S.K."/>
            <person name="Zeng Q."/>
            <person name="Gargeya S."/>
            <person name="Fitzgerald M."/>
            <person name="Haas B."/>
            <person name="Abouelleil A."/>
            <person name="Alvarado L."/>
            <person name="Arachchi H.M."/>
            <person name="Berlin A."/>
            <person name="Chapman S.B."/>
            <person name="Goldberg J."/>
            <person name="Griggs A."/>
            <person name="Gujja S."/>
            <person name="Hansen M."/>
            <person name="Howarth C."/>
            <person name="Imamovic A."/>
            <person name="Larimer J."/>
            <person name="McCowen C."/>
            <person name="Montmayeur A."/>
            <person name="Murphy C."/>
            <person name="Neiman D."/>
            <person name="Pearson M."/>
            <person name="Priest M."/>
            <person name="Roberts A."/>
            <person name="Saif S."/>
            <person name="Shea T."/>
            <person name="Sisk P."/>
            <person name="Sykes S."/>
            <person name="Wortman J."/>
            <person name="Nusbaum C."/>
            <person name="Birren B."/>
        </authorList>
    </citation>
    <scope>NUCLEOTIDE SEQUENCE [LARGE SCALE GENOMIC DNA]</scope>
    <source>
        <strain evidence="2 3">VS20</strain>
    </source>
</reference>
<evidence type="ECO:0000313" key="3">
    <source>
        <dbReference type="Proteomes" id="UP000030762"/>
    </source>
</evidence>